<name>A0A699XG55_TANCI</name>
<dbReference type="AlphaFoldDB" id="A0A699XG55"/>
<feature type="non-terminal residue" evidence="1">
    <location>
        <position position="44"/>
    </location>
</feature>
<dbReference type="SUPFAM" id="SSF48208">
    <property type="entry name" value="Six-hairpin glycosidases"/>
    <property type="match status" value="1"/>
</dbReference>
<dbReference type="GO" id="GO:0005975">
    <property type="term" value="P:carbohydrate metabolic process"/>
    <property type="evidence" value="ECO:0007669"/>
    <property type="project" value="InterPro"/>
</dbReference>
<dbReference type="InterPro" id="IPR012341">
    <property type="entry name" value="6hp_glycosidase-like_sf"/>
</dbReference>
<dbReference type="Gene3D" id="1.50.10.10">
    <property type="match status" value="1"/>
</dbReference>
<dbReference type="EMBL" id="BKCJ011840559">
    <property type="protein sequence ID" value="GFD57400.1"/>
    <property type="molecule type" value="Genomic_DNA"/>
</dbReference>
<evidence type="ECO:0000313" key="1">
    <source>
        <dbReference type="EMBL" id="GFD57400.1"/>
    </source>
</evidence>
<reference evidence="1" key="1">
    <citation type="journal article" date="2019" name="Sci. Rep.">
        <title>Draft genome of Tanacetum cinerariifolium, the natural source of mosquito coil.</title>
        <authorList>
            <person name="Yamashiro T."/>
            <person name="Shiraishi A."/>
            <person name="Satake H."/>
            <person name="Nakayama K."/>
        </authorList>
    </citation>
    <scope>NUCLEOTIDE SEQUENCE</scope>
</reference>
<organism evidence="1">
    <name type="scientific">Tanacetum cinerariifolium</name>
    <name type="common">Dalmatian daisy</name>
    <name type="synonym">Chrysanthemum cinerariifolium</name>
    <dbReference type="NCBI Taxonomy" id="118510"/>
    <lineage>
        <taxon>Eukaryota</taxon>
        <taxon>Viridiplantae</taxon>
        <taxon>Streptophyta</taxon>
        <taxon>Embryophyta</taxon>
        <taxon>Tracheophyta</taxon>
        <taxon>Spermatophyta</taxon>
        <taxon>Magnoliopsida</taxon>
        <taxon>eudicotyledons</taxon>
        <taxon>Gunneridae</taxon>
        <taxon>Pentapetalae</taxon>
        <taxon>asterids</taxon>
        <taxon>campanulids</taxon>
        <taxon>Asterales</taxon>
        <taxon>Asteraceae</taxon>
        <taxon>Asteroideae</taxon>
        <taxon>Anthemideae</taxon>
        <taxon>Anthemidinae</taxon>
        <taxon>Tanacetum</taxon>
    </lineage>
</organism>
<comment type="caution">
    <text evidence="1">The sequence shown here is derived from an EMBL/GenBank/DDBJ whole genome shotgun (WGS) entry which is preliminary data.</text>
</comment>
<accession>A0A699XG55</accession>
<proteinExistence type="predicted"/>
<dbReference type="InterPro" id="IPR008928">
    <property type="entry name" value="6-hairpin_glycosidase_sf"/>
</dbReference>
<protein>
    <submittedName>
        <fullName evidence="1">Endoglucanase 24</fullName>
    </submittedName>
</protein>
<gene>
    <name evidence="1" type="ORF">Tci_929369</name>
</gene>
<sequence length="44" mass="4541">MAAALAASPIVFRQSGPLYANKLLSTATRGFGYAATYSGAYLQA</sequence>